<dbReference type="PROSITE" id="PS51898">
    <property type="entry name" value="TYR_RECOMBINASE"/>
    <property type="match status" value="1"/>
</dbReference>
<dbReference type="InterPro" id="IPR044068">
    <property type="entry name" value="CB"/>
</dbReference>
<dbReference type="Proteomes" id="UP000577724">
    <property type="component" value="Unassembled WGS sequence"/>
</dbReference>
<dbReference type="InterPro" id="IPR010998">
    <property type="entry name" value="Integrase_recombinase_N"/>
</dbReference>
<protein>
    <submittedName>
        <fullName evidence="7">Tyrosine-type recombinase/integrase</fullName>
    </submittedName>
</protein>
<evidence type="ECO:0000256" key="4">
    <source>
        <dbReference type="PROSITE-ProRule" id="PRU01248"/>
    </source>
</evidence>
<dbReference type="GeneID" id="97131446"/>
<evidence type="ECO:0000313" key="7">
    <source>
        <dbReference type="EMBL" id="NUU54810.1"/>
    </source>
</evidence>
<keyword evidence="3" id="KW-0233">DNA recombination</keyword>
<sequence>MKRVRAELQEDKPNDALEARKEILIKNGKRLIGLSHSSNTNSAYRSDWAQFEKWCAQHHYTSLPASEECIGSYISDLVLQDYKANTIKRKINALQFAHQVAEKVLPITHSIQLMLAGTRKELGTKQQGKAPLTIKMLKQMVEATNTIDNRLKSCRDKALLLIGFLGAFRRSEIVSIDVEDIKIEPEGLVVNLRRSKTDQEGESALIGLPKSRDERTCPIIAFKNWIELSQIKSGPVFQSVNRHGNLTGKRLSDRAIANVVKEYVELCGYDSVNFSGHSLRAGFVTEAARAGANERSIANQSRHKSMKTLRRYIRMGNVFTENAANDLGL</sequence>
<evidence type="ECO:0000256" key="3">
    <source>
        <dbReference type="ARBA" id="ARBA00023172"/>
    </source>
</evidence>
<feature type="domain" description="Core-binding (CB)" evidence="6">
    <location>
        <begin position="18"/>
        <end position="102"/>
    </location>
</feature>
<evidence type="ECO:0000259" key="6">
    <source>
        <dbReference type="PROSITE" id="PS51900"/>
    </source>
</evidence>
<feature type="domain" description="Tyr recombinase" evidence="5">
    <location>
        <begin position="127"/>
        <end position="325"/>
    </location>
</feature>
<accession>A0ABX2MLB0</accession>
<name>A0ABX2MLB0_9BACL</name>
<reference evidence="7 8" key="1">
    <citation type="submission" date="2020-05" db="EMBL/GenBank/DDBJ databases">
        <title>Genome Sequencing of Type Strains.</title>
        <authorList>
            <person name="Lemaire J.F."/>
            <person name="Inderbitzin P."/>
            <person name="Gregorio O.A."/>
            <person name="Collins S.B."/>
            <person name="Wespe N."/>
            <person name="Knight-Connoni V."/>
        </authorList>
    </citation>
    <scope>NUCLEOTIDE SEQUENCE [LARGE SCALE GENOMIC DNA]</scope>
    <source>
        <strain evidence="7 8">DSM 19942</strain>
    </source>
</reference>
<dbReference type="Gene3D" id="1.10.443.10">
    <property type="entry name" value="Intergrase catalytic core"/>
    <property type="match status" value="1"/>
</dbReference>
<dbReference type="PANTHER" id="PTHR34605:SF3">
    <property type="entry name" value="P CELL-TYPE AGGLUTINATION PROTEIN MAP4-LIKE-RELATED"/>
    <property type="match status" value="1"/>
</dbReference>
<dbReference type="SUPFAM" id="SSF47823">
    <property type="entry name" value="lambda integrase-like, N-terminal domain"/>
    <property type="match status" value="1"/>
</dbReference>
<dbReference type="EMBL" id="JABMCC010000107">
    <property type="protein sequence ID" value="NUU54810.1"/>
    <property type="molecule type" value="Genomic_DNA"/>
</dbReference>
<evidence type="ECO:0000256" key="1">
    <source>
        <dbReference type="ARBA" id="ARBA00022908"/>
    </source>
</evidence>
<dbReference type="InterPro" id="IPR013762">
    <property type="entry name" value="Integrase-like_cat_sf"/>
</dbReference>
<dbReference type="PANTHER" id="PTHR34605">
    <property type="entry name" value="PHAGE_INTEGRASE DOMAIN-CONTAINING PROTEIN"/>
    <property type="match status" value="1"/>
</dbReference>
<comment type="caution">
    <text evidence="7">The sequence shown here is derived from an EMBL/GenBank/DDBJ whole genome shotgun (WGS) entry which is preliminary data.</text>
</comment>
<dbReference type="PROSITE" id="PS51900">
    <property type="entry name" value="CB"/>
    <property type="match status" value="1"/>
</dbReference>
<evidence type="ECO:0000313" key="8">
    <source>
        <dbReference type="Proteomes" id="UP000577724"/>
    </source>
</evidence>
<evidence type="ECO:0000256" key="2">
    <source>
        <dbReference type="ARBA" id="ARBA00023125"/>
    </source>
</evidence>
<keyword evidence="8" id="KW-1185">Reference proteome</keyword>
<dbReference type="Pfam" id="PF02899">
    <property type="entry name" value="Phage_int_SAM_1"/>
    <property type="match status" value="1"/>
</dbReference>
<organism evidence="7 8">
    <name type="scientific">Paenibacillus taichungensis</name>
    <dbReference type="NCBI Taxonomy" id="484184"/>
    <lineage>
        <taxon>Bacteria</taxon>
        <taxon>Bacillati</taxon>
        <taxon>Bacillota</taxon>
        <taxon>Bacilli</taxon>
        <taxon>Bacillales</taxon>
        <taxon>Paenibacillaceae</taxon>
        <taxon>Paenibacillus</taxon>
    </lineage>
</organism>
<dbReference type="InterPro" id="IPR011010">
    <property type="entry name" value="DNA_brk_join_enz"/>
</dbReference>
<proteinExistence type="predicted"/>
<dbReference type="InterPro" id="IPR002104">
    <property type="entry name" value="Integrase_catalytic"/>
</dbReference>
<keyword evidence="2 4" id="KW-0238">DNA-binding</keyword>
<keyword evidence="1" id="KW-0229">DNA integration</keyword>
<dbReference type="RefSeq" id="WP_175381760.1">
    <property type="nucleotide sequence ID" value="NZ_CBCRYD010000035.1"/>
</dbReference>
<gene>
    <name evidence="7" type="ORF">HP548_12045</name>
</gene>
<dbReference type="InterPro" id="IPR052925">
    <property type="entry name" value="Phage_Integrase-like_Recomb"/>
</dbReference>
<dbReference type="SUPFAM" id="SSF56349">
    <property type="entry name" value="DNA breaking-rejoining enzymes"/>
    <property type="match status" value="1"/>
</dbReference>
<dbReference type="Pfam" id="PF00589">
    <property type="entry name" value="Phage_integrase"/>
    <property type="match status" value="1"/>
</dbReference>
<evidence type="ECO:0000259" key="5">
    <source>
        <dbReference type="PROSITE" id="PS51898"/>
    </source>
</evidence>
<dbReference type="Gene3D" id="1.10.150.130">
    <property type="match status" value="1"/>
</dbReference>
<dbReference type="CDD" id="cd00799">
    <property type="entry name" value="INT_Cre_C"/>
    <property type="match status" value="1"/>
</dbReference>
<dbReference type="InterPro" id="IPR004107">
    <property type="entry name" value="Integrase_SAM-like_N"/>
</dbReference>